<dbReference type="EMBL" id="GBBK01001203">
    <property type="protein sequence ID" value="JAC23279.1"/>
    <property type="molecule type" value="mRNA"/>
</dbReference>
<organism evidence="1">
    <name type="scientific">Amblyomma cajennense</name>
    <name type="common">Cayenne tick</name>
    <name type="synonym">Acarus cajennensis</name>
    <dbReference type="NCBI Taxonomy" id="34607"/>
    <lineage>
        <taxon>Eukaryota</taxon>
        <taxon>Metazoa</taxon>
        <taxon>Ecdysozoa</taxon>
        <taxon>Arthropoda</taxon>
        <taxon>Chelicerata</taxon>
        <taxon>Arachnida</taxon>
        <taxon>Acari</taxon>
        <taxon>Parasitiformes</taxon>
        <taxon>Ixodida</taxon>
        <taxon>Ixodoidea</taxon>
        <taxon>Ixodidae</taxon>
        <taxon>Amblyomminae</taxon>
        <taxon>Amblyomma</taxon>
    </lineage>
</organism>
<sequence length="180" mass="20818">MDLELEAHEIFYERDRTLSALHETNGQQLRDRPQPFVIAEDMAKYLAEFERVCERKRVERNGWAQKLVALLSSEAYDVVKRLLDDGLADYDELKSFLLAKYNVSPLDLRQRYLRENSTPSFNDFPYQFKADILEWLENAEGSEDRDTEVECVAVEQPCQCGTEERSPYVAEVTAAVTLGI</sequence>
<reference evidence="1" key="1">
    <citation type="submission" date="2014-03" db="EMBL/GenBank/DDBJ databases">
        <title>The sialotranscriptome of Amblyomma triste, Amblyomma parvum and Amblyomma cajennense ticks, uncovered by 454-based RNA-seq.</title>
        <authorList>
            <person name="Garcia G.R."/>
            <person name="Gardinassi L.G."/>
            <person name="Ribeiro J.M."/>
            <person name="Anatriello E."/>
            <person name="Ferreira B.R."/>
            <person name="Moreira H.N."/>
            <person name="Mafra C."/>
            <person name="Olegario M.M."/>
            <person name="Szabo P.J."/>
            <person name="Miranda-Santos I.K."/>
            <person name="Maruyama S.R."/>
        </authorList>
    </citation>
    <scope>NUCLEOTIDE SEQUENCE</scope>
    <source>
        <strain evidence="1">Uberlandia</strain>
        <tissue evidence="1">Salivary glands</tissue>
    </source>
</reference>
<name>A0A023FPP6_AMBCJ</name>
<evidence type="ECO:0000313" key="1">
    <source>
        <dbReference type="EMBL" id="JAC23279.1"/>
    </source>
</evidence>
<protein>
    <submittedName>
        <fullName evidence="1">Uncharacterized protein</fullName>
    </submittedName>
</protein>
<accession>A0A023FPP6</accession>
<proteinExistence type="evidence at transcript level"/>
<dbReference type="AlphaFoldDB" id="A0A023FPP6"/>
<dbReference type="PANTHER" id="PTHR46888">
    <property type="entry name" value="ZINC KNUCKLE DOMAINCONTAINING PROTEIN-RELATED"/>
    <property type="match status" value="1"/>
</dbReference>
<feature type="non-terminal residue" evidence="1">
    <location>
        <position position="180"/>
    </location>
</feature>
<dbReference type="PANTHER" id="PTHR46888:SF11">
    <property type="entry name" value="SCAN BOX DOMAIN-CONTAINING PROTEIN"/>
    <property type="match status" value="1"/>
</dbReference>